<reference evidence="1" key="1">
    <citation type="submission" date="2019-11" db="EMBL/GenBank/DDBJ databases">
        <authorList>
            <person name="Feng L."/>
        </authorList>
    </citation>
    <scope>NUCLEOTIDE SEQUENCE</scope>
    <source>
        <strain evidence="1">CbolteaeLFYP116</strain>
    </source>
</reference>
<organism evidence="1">
    <name type="scientific">Enterocloster bolteae</name>
    <dbReference type="NCBI Taxonomy" id="208479"/>
    <lineage>
        <taxon>Bacteria</taxon>
        <taxon>Bacillati</taxon>
        <taxon>Bacillota</taxon>
        <taxon>Clostridia</taxon>
        <taxon>Lachnospirales</taxon>
        <taxon>Lachnospiraceae</taxon>
        <taxon>Enterocloster</taxon>
    </lineage>
</organism>
<accession>A0A6N2UXF7</accession>
<evidence type="ECO:0000313" key="1">
    <source>
        <dbReference type="EMBL" id="VYT21883.1"/>
    </source>
</evidence>
<protein>
    <submittedName>
        <fullName evidence="1">Uncharacterized protein</fullName>
    </submittedName>
</protein>
<dbReference type="EMBL" id="CACRTF010000011">
    <property type="protein sequence ID" value="VYT21883.1"/>
    <property type="molecule type" value="Genomic_DNA"/>
</dbReference>
<sequence length="48" mass="5524">MGVLRRSYFFCGFVDYITGKEPCLQEIFTNHIKRQEGKGGIQQASALW</sequence>
<name>A0A6N2UXF7_9FIRM</name>
<gene>
    <name evidence="1" type="ORF">CBLFYP116_02380</name>
</gene>
<dbReference type="AlphaFoldDB" id="A0A6N2UXF7"/>
<proteinExistence type="predicted"/>